<organism evidence="3 4">
    <name type="scientific">Trichomalopsis sarcophagae</name>
    <dbReference type="NCBI Taxonomy" id="543379"/>
    <lineage>
        <taxon>Eukaryota</taxon>
        <taxon>Metazoa</taxon>
        <taxon>Ecdysozoa</taxon>
        <taxon>Arthropoda</taxon>
        <taxon>Hexapoda</taxon>
        <taxon>Insecta</taxon>
        <taxon>Pterygota</taxon>
        <taxon>Neoptera</taxon>
        <taxon>Endopterygota</taxon>
        <taxon>Hymenoptera</taxon>
        <taxon>Apocrita</taxon>
        <taxon>Proctotrupomorpha</taxon>
        <taxon>Chalcidoidea</taxon>
        <taxon>Pteromalidae</taxon>
        <taxon>Pteromalinae</taxon>
        <taxon>Trichomalopsis</taxon>
    </lineage>
</organism>
<comment type="caution">
    <text evidence="3">The sequence shown here is derived from an EMBL/GenBank/DDBJ whole genome shotgun (WGS) entry which is preliminary data.</text>
</comment>
<dbReference type="Pfam" id="PF00050">
    <property type="entry name" value="Kazal_1"/>
    <property type="match status" value="1"/>
</dbReference>
<proteinExistence type="predicted"/>
<evidence type="ECO:0000313" key="4">
    <source>
        <dbReference type="Proteomes" id="UP000215335"/>
    </source>
</evidence>
<dbReference type="SUPFAM" id="SSF100895">
    <property type="entry name" value="Kazal-type serine protease inhibitors"/>
    <property type="match status" value="1"/>
</dbReference>
<dbReference type="Gene3D" id="3.30.60.30">
    <property type="match status" value="1"/>
</dbReference>
<evidence type="ECO:0000259" key="2">
    <source>
        <dbReference type="PROSITE" id="PS51465"/>
    </source>
</evidence>
<accession>A0A232F6U8</accession>
<gene>
    <name evidence="3" type="ORF">TSAR_012022</name>
</gene>
<dbReference type="SMART" id="SM00280">
    <property type="entry name" value="KAZAL"/>
    <property type="match status" value="1"/>
</dbReference>
<name>A0A232F6U8_9HYME</name>
<reference evidence="3 4" key="1">
    <citation type="journal article" date="2017" name="Curr. Biol.">
        <title>The Evolution of Venom by Co-option of Single-Copy Genes.</title>
        <authorList>
            <person name="Martinson E.O."/>
            <person name="Mrinalini"/>
            <person name="Kelkar Y.D."/>
            <person name="Chang C.H."/>
            <person name="Werren J.H."/>
        </authorList>
    </citation>
    <scope>NUCLEOTIDE SEQUENCE [LARGE SCALE GENOMIC DNA]</scope>
    <source>
        <strain evidence="3 4">Alberta</strain>
        <tissue evidence="3">Whole body</tissue>
    </source>
</reference>
<dbReference type="EMBL" id="NNAY01000775">
    <property type="protein sequence ID" value="OXU26584.1"/>
    <property type="molecule type" value="Genomic_DNA"/>
</dbReference>
<feature type="signal peptide" evidence="1">
    <location>
        <begin position="1"/>
        <end position="23"/>
    </location>
</feature>
<evidence type="ECO:0000313" key="3">
    <source>
        <dbReference type="EMBL" id="OXU26584.1"/>
    </source>
</evidence>
<dbReference type="CDD" id="cd00104">
    <property type="entry name" value="KAZAL_FS"/>
    <property type="match status" value="1"/>
</dbReference>
<dbReference type="InterPro" id="IPR002350">
    <property type="entry name" value="Kazal_dom"/>
</dbReference>
<dbReference type="AlphaFoldDB" id="A0A232F6U8"/>
<feature type="chain" id="PRO_5012895597" description="Kazal-like domain-containing protein" evidence="1">
    <location>
        <begin position="24"/>
        <end position="81"/>
    </location>
</feature>
<keyword evidence="4" id="KW-1185">Reference proteome</keyword>
<protein>
    <recommendedName>
        <fullName evidence="2">Kazal-like domain-containing protein</fullName>
    </recommendedName>
</protein>
<keyword evidence="1" id="KW-0732">Signal</keyword>
<dbReference type="PROSITE" id="PS51465">
    <property type="entry name" value="KAZAL_2"/>
    <property type="match status" value="1"/>
</dbReference>
<feature type="domain" description="Kazal-like" evidence="2">
    <location>
        <begin position="24"/>
        <end position="76"/>
    </location>
</feature>
<dbReference type="Proteomes" id="UP000215335">
    <property type="component" value="Unassembled WGS sequence"/>
</dbReference>
<dbReference type="InterPro" id="IPR036058">
    <property type="entry name" value="Kazal_dom_sf"/>
</dbReference>
<evidence type="ECO:0000256" key="1">
    <source>
        <dbReference type="SAM" id="SignalP"/>
    </source>
</evidence>
<sequence length="81" mass="9000">MLKQIVCLTLCVLLVTMIARAEAEDEPKHCPCKVTKERKLVCGSDNKTYSNWRKLACKNKCDGTNITVVHNGKCAEDTSEA</sequence>